<dbReference type="Proteomes" id="UP000749559">
    <property type="component" value="Unassembled WGS sequence"/>
</dbReference>
<keyword evidence="1 3" id="KW-0175">Coiled coil</keyword>
<protein>
    <recommendedName>
        <fullName evidence="5">RUN domain-containing protein</fullName>
    </recommendedName>
</protein>
<evidence type="ECO:0000313" key="6">
    <source>
        <dbReference type="EMBL" id="CAH1775521.1"/>
    </source>
</evidence>
<gene>
    <name evidence="6" type="ORF">OFUS_LOCUS2817</name>
</gene>
<feature type="compositionally biased region" description="Polar residues" evidence="4">
    <location>
        <begin position="472"/>
        <end position="492"/>
    </location>
</feature>
<feature type="compositionally biased region" description="Low complexity" evidence="4">
    <location>
        <begin position="385"/>
        <end position="396"/>
    </location>
</feature>
<evidence type="ECO:0000313" key="7">
    <source>
        <dbReference type="Proteomes" id="UP000749559"/>
    </source>
</evidence>
<feature type="domain" description="RUN" evidence="5">
    <location>
        <begin position="38"/>
        <end position="171"/>
    </location>
</feature>
<dbReference type="InterPro" id="IPR047340">
    <property type="entry name" value="RUNDC3A_B"/>
</dbReference>
<dbReference type="Pfam" id="PF02759">
    <property type="entry name" value="RUN"/>
    <property type="match status" value="1"/>
</dbReference>
<dbReference type="Gene3D" id="1.20.58.900">
    <property type="match status" value="1"/>
</dbReference>
<dbReference type="InterPro" id="IPR037213">
    <property type="entry name" value="Run_dom_sf"/>
</dbReference>
<feature type="region of interest" description="Disordered" evidence="4">
    <location>
        <begin position="305"/>
        <end position="350"/>
    </location>
</feature>
<feature type="coiled-coil region" evidence="3">
    <location>
        <begin position="270"/>
        <end position="297"/>
    </location>
</feature>
<dbReference type="SMART" id="SM00593">
    <property type="entry name" value="RUN"/>
    <property type="match status" value="1"/>
</dbReference>
<evidence type="ECO:0000256" key="1">
    <source>
        <dbReference type="ARBA" id="ARBA00023054"/>
    </source>
</evidence>
<feature type="region of interest" description="Disordered" evidence="4">
    <location>
        <begin position="434"/>
        <end position="517"/>
    </location>
</feature>
<evidence type="ECO:0000256" key="3">
    <source>
        <dbReference type="SAM" id="Coils"/>
    </source>
</evidence>
<sequence length="540" mass="60178">MAEGLTNKHIIIQRKNLVHICRLTVKNLIDKSCRESIEGATDELDNFLAVIERLLNYRIKSLQTWYGGEELRHFWDYIRVACVNVPNNCIKNIETIETLKTSVGKGRAWLRLALMEKRLAEYIAAAILNNKVTKMFYSEGAVMLSEDAGSLVTGVLVGLNAIDFSFDVKGENLESSGCPVIDFIPYLTFIGRDEDVEADTVTNRNTNSDTNELQEKYNNLADKCKTITEQKAYLEELVRHRDSQIFELQRQKQTLMATLNGFEVDSRKERQQLEAVIIELQTQMTSAKEENRRMYQQLQAHLSHAGSLGDVPMRDLNSPRKRASDSDGHSFTSMDHVAASPPLKEESGSLIPMTGSFTSEFSMKSTDIHIIRGMSTDVYPIDEVPTPSSDTDGTTSNIKENSPQQMEVFEVEPVKEGNYVADCGLFVKDDTPFEEQSDDVAEKSNEQQSQPPDVIPVLESSSSQQQENSSSHNGPNNTSDTPETTEQKQSISELKEENTEASIKSDIPKGLEGPDGDSLKKVVATIIEGEADSSGLDSPM</sequence>
<feature type="region of interest" description="Disordered" evidence="4">
    <location>
        <begin position="379"/>
        <end position="405"/>
    </location>
</feature>
<comment type="caution">
    <text evidence="6">The sequence shown here is derived from an EMBL/GenBank/DDBJ whole genome shotgun (WGS) entry which is preliminary data.</text>
</comment>
<name>A0A8S4N3U2_OWEFU</name>
<dbReference type="AlphaFoldDB" id="A0A8S4N3U2"/>
<keyword evidence="7" id="KW-1185">Reference proteome</keyword>
<accession>A0A8S4N3U2</accession>
<comment type="similarity">
    <text evidence="2">Belongs to the RUNDC3 family.</text>
</comment>
<evidence type="ECO:0000259" key="5">
    <source>
        <dbReference type="PROSITE" id="PS50826"/>
    </source>
</evidence>
<dbReference type="PANTHER" id="PTHR46251:SF3">
    <property type="entry name" value="RUN DOMAIN-CONTAINING PROTEIN"/>
    <property type="match status" value="1"/>
</dbReference>
<organism evidence="6 7">
    <name type="scientific">Owenia fusiformis</name>
    <name type="common">Polychaete worm</name>
    <dbReference type="NCBI Taxonomy" id="6347"/>
    <lineage>
        <taxon>Eukaryota</taxon>
        <taxon>Metazoa</taxon>
        <taxon>Spiralia</taxon>
        <taxon>Lophotrochozoa</taxon>
        <taxon>Annelida</taxon>
        <taxon>Polychaeta</taxon>
        <taxon>Sedentaria</taxon>
        <taxon>Canalipalpata</taxon>
        <taxon>Sabellida</taxon>
        <taxon>Oweniida</taxon>
        <taxon>Oweniidae</taxon>
        <taxon>Owenia</taxon>
    </lineage>
</organism>
<dbReference type="SUPFAM" id="SSF140741">
    <property type="entry name" value="RUN domain-like"/>
    <property type="match status" value="1"/>
</dbReference>
<evidence type="ECO:0000256" key="2">
    <source>
        <dbReference type="ARBA" id="ARBA00034727"/>
    </source>
</evidence>
<dbReference type="PANTHER" id="PTHR46251">
    <property type="entry name" value="RUN DOMAIN-CONTAINING 3 PROTEIN RUNDC3"/>
    <property type="match status" value="1"/>
</dbReference>
<dbReference type="EMBL" id="CAIIXF020000001">
    <property type="protein sequence ID" value="CAH1775521.1"/>
    <property type="molecule type" value="Genomic_DNA"/>
</dbReference>
<feature type="compositionally biased region" description="Low complexity" evidence="4">
    <location>
        <begin position="459"/>
        <end position="471"/>
    </location>
</feature>
<feature type="coiled-coil region" evidence="3">
    <location>
        <begin position="203"/>
        <end position="230"/>
    </location>
</feature>
<dbReference type="InterPro" id="IPR004012">
    <property type="entry name" value="Run_dom"/>
</dbReference>
<dbReference type="OrthoDB" id="10029904at2759"/>
<reference evidence="6" key="1">
    <citation type="submission" date="2022-03" db="EMBL/GenBank/DDBJ databases">
        <authorList>
            <person name="Martin C."/>
        </authorList>
    </citation>
    <scope>NUCLEOTIDE SEQUENCE</scope>
</reference>
<dbReference type="PROSITE" id="PS50826">
    <property type="entry name" value="RUN"/>
    <property type="match status" value="1"/>
</dbReference>
<proteinExistence type="inferred from homology"/>
<evidence type="ECO:0000256" key="4">
    <source>
        <dbReference type="SAM" id="MobiDB-lite"/>
    </source>
</evidence>